<dbReference type="InterPro" id="IPR005467">
    <property type="entry name" value="His_kinase_dom"/>
</dbReference>
<dbReference type="PROSITE" id="PS50109">
    <property type="entry name" value="HIS_KIN"/>
    <property type="match status" value="1"/>
</dbReference>
<sequence>MSFLHEKQSRCYFLFLSCFCTLMLAFFVLCAGIQTREAKKLLLRQEQTAASYLLEQGISEDITAAAFKNSELTEEGVRLLEKSGRTDSTPFWLLPPARRAAVRYRTAALLGGLGFGGILMGVSAFFLHRRELLYQKAAGRIAEFAEGSFARHLPRNETGTLYQLFASVDELAMALQSKSESEQKAKEFLKDMISDISHQLKTPLAALNMYAEIILDEPDNPPLVEEFSGKSLISLARMEQLILSLLKVMRLDAGNIRFEQKLCTVSELVSRGIAELITRAKQEEKQILINGDPGEQILCDLEWTGEAIGNLVKNALDHTEAGGTIEIAWERSLAMLRLSVADNGSGILPEDIHHIFKRFYRSKSSAHTQGIGLGLPLAKSIIEGQGGILSLQSTPGKGTTFIISFLTEP</sequence>
<dbReference type="GO" id="GO:0004721">
    <property type="term" value="F:phosphoprotein phosphatase activity"/>
    <property type="evidence" value="ECO:0007669"/>
    <property type="project" value="TreeGrafter"/>
</dbReference>
<dbReference type="CDD" id="cd00082">
    <property type="entry name" value="HisKA"/>
    <property type="match status" value="1"/>
</dbReference>
<dbReference type="CDD" id="cd00075">
    <property type="entry name" value="HATPase"/>
    <property type="match status" value="1"/>
</dbReference>
<feature type="transmembrane region" description="Helical" evidence="8">
    <location>
        <begin position="12"/>
        <end position="33"/>
    </location>
</feature>
<dbReference type="OrthoDB" id="9773956at2"/>
<keyword evidence="7" id="KW-0902">Two-component regulatory system</keyword>
<evidence type="ECO:0000259" key="9">
    <source>
        <dbReference type="PROSITE" id="PS50109"/>
    </source>
</evidence>
<dbReference type="GO" id="GO:0000155">
    <property type="term" value="F:phosphorelay sensor kinase activity"/>
    <property type="evidence" value="ECO:0007669"/>
    <property type="project" value="InterPro"/>
</dbReference>
<proteinExistence type="predicted"/>
<dbReference type="RefSeq" id="WP_072854532.1">
    <property type="nucleotide sequence ID" value="NZ_FQVI01000034.1"/>
</dbReference>
<keyword evidence="4" id="KW-0597">Phosphoprotein</keyword>
<name>A0A1M5C646_9CLOT</name>
<keyword evidence="8" id="KW-0812">Transmembrane</keyword>
<comment type="subcellular location">
    <subcellularLocation>
        <location evidence="2">Membrane</location>
    </subcellularLocation>
</comment>
<feature type="transmembrane region" description="Helical" evidence="8">
    <location>
        <begin position="107"/>
        <end position="127"/>
    </location>
</feature>
<dbReference type="Pfam" id="PF02518">
    <property type="entry name" value="HATPase_c"/>
    <property type="match status" value="1"/>
</dbReference>
<dbReference type="EC" id="2.7.13.3" evidence="3"/>
<dbReference type="EMBL" id="FQVI01000034">
    <property type="protein sequence ID" value="SHF50238.1"/>
    <property type="molecule type" value="Genomic_DNA"/>
</dbReference>
<dbReference type="InterPro" id="IPR003594">
    <property type="entry name" value="HATPase_dom"/>
</dbReference>
<protein>
    <recommendedName>
        <fullName evidence="3">histidine kinase</fullName>
        <ecNumber evidence="3">2.7.13.3</ecNumber>
    </recommendedName>
</protein>
<dbReference type="SMART" id="SM00388">
    <property type="entry name" value="HisKA"/>
    <property type="match status" value="1"/>
</dbReference>
<evidence type="ECO:0000256" key="1">
    <source>
        <dbReference type="ARBA" id="ARBA00000085"/>
    </source>
</evidence>
<dbReference type="GO" id="GO:0005886">
    <property type="term" value="C:plasma membrane"/>
    <property type="evidence" value="ECO:0007669"/>
    <property type="project" value="TreeGrafter"/>
</dbReference>
<keyword evidence="8" id="KW-0472">Membrane</keyword>
<keyword evidence="6 10" id="KW-0418">Kinase</keyword>
<evidence type="ECO:0000256" key="3">
    <source>
        <dbReference type="ARBA" id="ARBA00012438"/>
    </source>
</evidence>
<dbReference type="AlphaFoldDB" id="A0A1M5C646"/>
<evidence type="ECO:0000313" key="10">
    <source>
        <dbReference type="EMBL" id="SHF50238.1"/>
    </source>
</evidence>
<dbReference type="InterPro" id="IPR036890">
    <property type="entry name" value="HATPase_C_sf"/>
</dbReference>
<evidence type="ECO:0000256" key="8">
    <source>
        <dbReference type="SAM" id="Phobius"/>
    </source>
</evidence>
<evidence type="ECO:0000256" key="6">
    <source>
        <dbReference type="ARBA" id="ARBA00022777"/>
    </source>
</evidence>
<dbReference type="GO" id="GO:0016036">
    <property type="term" value="P:cellular response to phosphate starvation"/>
    <property type="evidence" value="ECO:0007669"/>
    <property type="project" value="TreeGrafter"/>
</dbReference>
<dbReference type="PANTHER" id="PTHR45453:SF1">
    <property type="entry name" value="PHOSPHATE REGULON SENSOR PROTEIN PHOR"/>
    <property type="match status" value="1"/>
</dbReference>
<evidence type="ECO:0000313" key="11">
    <source>
        <dbReference type="Proteomes" id="UP000184245"/>
    </source>
</evidence>
<dbReference type="InterPro" id="IPR003661">
    <property type="entry name" value="HisK_dim/P_dom"/>
</dbReference>
<evidence type="ECO:0000256" key="7">
    <source>
        <dbReference type="ARBA" id="ARBA00023012"/>
    </source>
</evidence>
<dbReference type="InterPro" id="IPR050351">
    <property type="entry name" value="BphY/WalK/GraS-like"/>
</dbReference>
<dbReference type="InterPro" id="IPR036097">
    <property type="entry name" value="HisK_dim/P_sf"/>
</dbReference>
<evidence type="ECO:0000256" key="2">
    <source>
        <dbReference type="ARBA" id="ARBA00004370"/>
    </source>
</evidence>
<dbReference type="PRINTS" id="PR00344">
    <property type="entry name" value="BCTRLSENSOR"/>
</dbReference>
<dbReference type="PANTHER" id="PTHR45453">
    <property type="entry name" value="PHOSPHATE REGULON SENSOR PROTEIN PHOR"/>
    <property type="match status" value="1"/>
</dbReference>
<dbReference type="STRING" id="1122155.SAMN02745158_03995"/>
<keyword evidence="5" id="KW-0808">Transferase</keyword>
<organism evidence="10 11">
    <name type="scientific">Lactonifactor longoviformis DSM 17459</name>
    <dbReference type="NCBI Taxonomy" id="1122155"/>
    <lineage>
        <taxon>Bacteria</taxon>
        <taxon>Bacillati</taxon>
        <taxon>Bacillota</taxon>
        <taxon>Clostridia</taxon>
        <taxon>Eubacteriales</taxon>
        <taxon>Clostridiaceae</taxon>
        <taxon>Lactonifactor</taxon>
    </lineage>
</organism>
<dbReference type="SMART" id="SM00387">
    <property type="entry name" value="HATPase_c"/>
    <property type="match status" value="1"/>
</dbReference>
<comment type="catalytic activity">
    <reaction evidence="1">
        <text>ATP + protein L-histidine = ADP + protein N-phospho-L-histidine.</text>
        <dbReference type="EC" id="2.7.13.3"/>
    </reaction>
</comment>
<accession>A0A1M5C646</accession>
<gene>
    <name evidence="10" type="ORF">SAMN02745158_03995</name>
</gene>
<reference evidence="10 11" key="1">
    <citation type="submission" date="2016-11" db="EMBL/GenBank/DDBJ databases">
        <authorList>
            <person name="Jaros S."/>
            <person name="Januszkiewicz K."/>
            <person name="Wedrychowicz H."/>
        </authorList>
    </citation>
    <scope>NUCLEOTIDE SEQUENCE [LARGE SCALE GENOMIC DNA]</scope>
    <source>
        <strain evidence="10 11">DSM 17459</strain>
    </source>
</reference>
<keyword evidence="8" id="KW-1133">Transmembrane helix</keyword>
<dbReference type="InterPro" id="IPR004358">
    <property type="entry name" value="Sig_transdc_His_kin-like_C"/>
</dbReference>
<dbReference type="Gene3D" id="3.30.565.10">
    <property type="entry name" value="Histidine kinase-like ATPase, C-terminal domain"/>
    <property type="match status" value="1"/>
</dbReference>
<keyword evidence="11" id="KW-1185">Reference proteome</keyword>
<dbReference type="SUPFAM" id="SSF47384">
    <property type="entry name" value="Homodimeric domain of signal transducing histidine kinase"/>
    <property type="match status" value="1"/>
</dbReference>
<evidence type="ECO:0000256" key="5">
    <source>
        <dbReference type="ARBA" id="ARBA00022679"/>
    </source>
</evidence>
<evidence type="ECO:0000256" key="4">
    <source>
        <dbReference type="ARBA" id="ARBA00022553"/>
    </source>
</evidence>
<dbReference type="SUPFAM" id="SSF55874">
    <property type="entry name" value="ATPase domain of HSP90 chaperone/DNA topoisomerase II/histidine kinase"/>
    <property type="match status" value="1"/>
</dbReference>
<dbReference type="Pfam" id="PF00512">
    <property type="entry name" value="HisKA"/>
    <property type="match status" value="1"/>
</dbReference>
<dbReference type="Proteomes" id="UP000184245">
    <property type="component" value="Unassembled WGS sequence"/>
</dbReference>
<feature type="domain" description="Histidine kinase" evidence="9">
    <location>
        <begin position="195"/>
        <end position="409"/>
    </location>
</feature>
<dbReference type="Gene3D" id="1.10.287.130">
    <property type="match status" value="1"/>
</dbReference>